<dbReference type="PANTHER" id="PTHR42693:SF53">
    <property type="entry name" value="ENDO-4-O-SULFATASE"/>
    <property type="match status" value="1"/>
</dbReference>
<evidence type="ECO:0000256" key="6">
    <source>
        <dbReference type="SAM" id="SignalP"/>
    </source>
</evidence>
<evidence type="ECO:0000256" key="2">
    <source>
        <dbReference type="ARBA" id="ARBA00022723"/>
    </source>
</evidence>
<evidence type="ECO:0000256" key="4">
    <source>
        <dbReference type="ARBA" id="ARBA00022837"/>
    </source>
</evidence>
<evidence type="ECO:0000259" key="7">
    <source>
        <dbReference type="Pfam" id="PF00884"/>
    </source>
</evidence>
<organism evidence="8 9">
    <name type="scientific">Dysgonomonas hofstadii</name>
    <dbReference type="NCBI Taxonomy" id="637886"/>
    <lineage>
        <taxon>Bacteria</taxon>
        <taxon>Pseudomonadati</taxon>
        <taxon>Bacteroidota</taxon>
        <taxon>Bacteroidia</taxon>
        <taxon>Bacteroidales</taxon>
        <taxon>Dysgonomonadaceae</taxon>
        <taxon>Dysgonomonas</taxon>
    </lineage>
</organism>
<dbReference type="InterPro" id="IPR000917">
    <property type="entry name" value="Sulfatase_N"/>
</dbReference>
<comment type="caution">
    <text evidence="8">The sequence shown here is derived from an EMBL/GenBank/DDBJ whole genome shotgun (WGS) entry which is preliminary data.</text>
</comment>
<dbReference type="Proteomes" id="UP000555103">
    <property type="component" value="Unassembled WGS sequence"/>
</dbReference>
<evidence type="ECO:0000313" key="8">
    <source>
        <dbReference type="EMBL" id="MBB4037282.1"/>
    </source>
</evidence>
<dbReference type="AlphaFoldDB" id="A0A840CXY8"/>
<feature type="domain" description="Sulfatase N-terminal" evidence="7">
    <location>
        <begin position="38"/>
        <end position="352"/>
    </location>
</feature>
<evidence type="ECO:0000256" key="5">
    <source>
        <dbReference type="PIRSR" id="PIRSR600917-52"/>
    </source>
</evidence>
<dbReference type="Pfam" id="PF00884">
    <property type="entry name" value="Sulfatase"/>
    <property type="match status" value="1"/>
</dbReference>
<dbReference type="Gene3D" id="3.40.720.10">
    <property type="entry name" value="Alkaline Phosphatase, subunit A"/>
    <property type="match status" value="1"/>
</dbReference>
<dbReference type="GO" id="GO:0046872">
    <property type="term" value="F:metal ion binding"/>
    <property type="evidence" value="ECO:0007669"/>
    <property type="project" value="UniProtKB-KW"/>
</dbReference>
<dbReference type="GO" id="GO:0004065">
    <property type="term" value="F:arylsulfatase activity"/>
    <property type="evidence" value="ECO:0007669"/>
    <property type="project" value="TreeGrafter"/>
</dbReference>
<keyword evidence="9" id="KW-1185">Reference proteome</keyword>
<dbReference type="PANTHER" id="PTHR42693">
    <property type="entry name" value="ARYLSULFATASE FAMILY MEMBER"/>
    <property type="match status" value="1"/>
</dbReference>
<feature type="chain" id="PRO_5033046530" evidence="6">
    <location>
        <begin position="28"/>
        <end position="466"/>
    </location>
</feature>
<accession>A0A840CXY8</accession>
<comment type="similarity">
    <text evidence="1">Belongs to the sulfatase family.</text>
</comment>
<dbReference type="RefSeq" id="WP_183308135.1">
    <property type="nucleotide sequence ID" value="NZ_JACIEP010000012.1"/>
</dbReference>
<feature type="modified residue" description="3-oxoalanine (Ser)" evidence="5">
    <location>
        <position position="86"/>
    </location>
</feature>
<keyword evidence="4" id="KW-0106">Calcium</keyword>
<dbReference type="SUPFAM" id="SSF53649">
    <property type="entry name" value="Alkaline phosphatase-like"/>
    <property type="match status" value="1"/>
</dbReference>
<evidence type="ECO:0000256" key="1">
    <source>
        <dbReference type="ARBA" id="ARBA00008779"/>
    </source>
</evidence>
<proteinExistence type="inferred from homology"/>
<comment type="PTM">
    <text evidence="5">The conversion to 3-oxoalanine (also known as C-formylglycine, FGly), of a serine or cysteine residue in prokaryotes and of a cysteine residue in eukaryotes, is critical for catalytic activity.</text>
</comment>
<gene>
    <name evidence="8" type="ORF">GGR21_003199</name>
</gene>
<dbReference type="InterPro" id="IPR017850">
    <property type="entry name" value="Alkaline_phosphatase_core_sf"/>
</dbReference>
<protein>
    <submittedName>
        <fullName evidence="8">Arylsulfatase A-like enzyme</fullName>
    </submittedName>
</protein>
<dbReference type="InterPro" id="IPR050738">
    <property type="entry name" value="Sulfatase"/>
</dbReference>
<keyword evidence="3" id="KW-0378">Hydrolase</keyword>
<keyword evidence="6" id="KW-0732">Signal</keyword>
<reference evidence="8 9" key="1">
    <citation type="submission" date="2020-08" db="EMBL/GenBank/DDBJ databases">
        <title>Genomic Encyclopedia of Type Strains, Phase IV (KMG-IV): sequencing the most valuable type-strain genomes for metagenomic binning, comparative biology and taxonomic classification.</title>
        <authorList>
            <person name="Goeker M."/>
        </authorList>
    </citation>
    <scope>NUCLEOTIDE SEQUENCE [LARGE SCALE GENOMIC DNA]</scope>
    <source>
        <strain evidence="8 9">DSM 104969</strain>
    </source>
</reference>
<keyword evidence="2" id="KW-0479">Metal-binding</keyword>
<dbReference type="PROSITE" id="PS00523">
    <property type="entry name" value="SULFATASE_1"/>
    <property type="match status" value="1"/>
</dbReference>
<feature type="signal peptide" evidence="6">
    <location>
        <begin position="1"/>
        <end position="27"/>
    </location>
</feature>
<dbReference type="InterPro" id="IPR024607">
    <property type="entry name" value="Sulfatase_CS"/>
</dbReference>
<evidence type="ECO:0000256" key="3">
    <source>
        <dbReference type="ARBA" id="ARBA00022801"/>
    </source>
</evidence>
<sequence>MKKNNLAVASSLLAGGLSIISAQSAQAFSFEKQAKDKPDIILIITDQQTASAMSCAGNPYVNTPGMDMLAQDGIRFSRSYVTYPLSGPSRASLITGRMPVEIGVKDNGGRIPDRDMQNSLGFVISQSGYDCLYAGKWHAPAEVNIPETGTGFKKICNVNDPTLVDSCIPYIEKKRENSLFLVASFLNPHEICEYARDEALHYGRLSEPNISECPPLPYNAVIPAYYPEAITLHRQWVPKSYPTGLYSDDDWRRYLFAYYRLVERVDREIVRLINELKKNGLYDSSLIIFVSDHGDGAAAHRGNQKRVLQEEIIRVPFIVKPPNRKTKRIVNDDALISINLDIYQTICDYAGAGENKEMKGKSLRHLIDGKINTHHDEVYVETMLDGIDTRGWSVVSKDFKYTLYRYYKNKEQLSDLTKDPYEMQNLAVDKRYDETLLAMRRKLYDWGIKTNDKMLTRLLKNELDNK</sequence>
<name>A0A840CXY8_9BACT</name>
<evidence type="ECO:0000313" key="9">
    <source>
        <dbReference type="Proteomes" id="UP000555103"/>
    </source>
</evidence>
<dbReference type="EMBL" id="JACIEP010000012">
    <property type="protein sequence ID" value="MBB4037282.1"/>
    <property type="molecule type" value="Genomic_DNA"/>
</dbReference>